<keyword evidence="1" id="KW-0732">Signal</keyword>
<reference evidence="4" key="2">
    <citation type="submission" date="2020-12" db="UniProtKB">
        <authorList>
            <consortium name="WormBaseParasite"/>
        </authorList>
    </citation>
    <scope>IDENTIFICATION</scope>
</reference>
<evidence type="ECO:0000313" key="5">
    <source>
        <dbReference type="WormBase" id="SRAE_1000328300"/>
    </source>
</evidence>
<dbReference type="WBParaSite" id="SRAE_1000328300.1">
    <property type="protein sequence ID" value="SRAE_1000328300.1"/>
    <property type="gene ID" value="WBGene00259900"/>
</dbReference>
<dbReference type="WormBase" id="SRAE_1000328300">
    <property type="protein sequence ID" value="SRP03967"/>
    <property type="gene ID" value="WBGene00259900"/>
</dbReference>
<gene>
    <name evidence="2 4 5" type="ORF">SRAE_1000328300</name>
</gene>
<sequence>MATVILLVKVFFGSFMKQVQKNQHFDYSELLKVYNCMVPEFLCVGSPNLFFKNDKDEVVEISNEDTFWSYITLEYPNLKDQMNMIQNITISVIVKDRENIINYSLSLQEGILNNNYCTSVLYTPIECITTNCDYDHYQYDEKANSHVPSHLMLSNPETDTANSIQTETLGKPHLHNINILLNDSINTNKSKTKKLDNRIMHNQYSKLEKDIILLSKTNSIKEIKKNLSDVKEKSDTFFNEVENISISDSCTTVSDFETNIEKTITAFEMPEDLHFPSKDSELSSSSLNMEIIDFRPEASDLSSDSEWESLDKELMFQFSSPEMVEEENCVFENDDIDLNDSISLISSRNSLNDDNVNKMTKISELDFDIVSTYSNETIISEKS</sequence>
<dbReference type="GeneID" id="36377395"/>
<evidence type="ECO:0000313" key="3">
    <source>
        <dbReference type="Proteomes" id="UP000035682"/>
    </source>
</evidence>
<organism evidence="2">
    <name type="scientific">Strongyloides ratti</name>
    <name type="common">Parasitic roundworm</name>
    <dbReference type="NCBI Taxonomy" id="34506"/>
    <lineage>
        <taxon>Eukaryota</taxon>
        <taxon>Metazoa</taxon>
        <taxon>Ecdysozoa</taxon>
        <taxon>Nematoda</taxon>
        <taxon>Chromadorea</taxon>
        <taxon>Rhabditida</taxon>
        <taxon>Tylenchina</taxon>
        <taxon>Panagrolaimomorpha</taxon>
        <taxon>Strongyloidoidea</taxon>
        <taxon>Strongyloididae</taxon>
        <taxon>Strongyloides</taxon>
    </lineage>
</organism>
<feature type="signal peptide" evidence="1">
    <location>
        <begin position="1"/>
        <end position="21"/>
    </location>
</feature>
<evidence type="ECO:0000256" key="1">
    <source>
        <dbReference type="SAM" id="SignalP"/>
    </source>
</evidence>
<evidence type="ECO:0000313" key="2">
    <source>
        <dbReference type="EMBL" id="CEF65030.1"/>
    </source>
</evidence>
<protein>
    <submittedName>
        <fullName evidence="2 4">Uncharacterized protein</fullName>
    </submittedName>
</protein>
<dbReference type="EMBL" id="LN609528">
    <property type="protein sequence ID" value="CEF65030.1"/>
    <property type="molecule type" value="Genomic_DNA"/>
</dbReference>
<dbReference type="CTD" id="36377395"/>
<dbReference type="OrthoDB" id="2122982at2759"/>
<keyword evidence="3" id="KW-1185">Reference proteome</keyword>
<dbReference type="RefSeq" id="XP_024504231.1">
    <property type="nucleotide sequence ID" value="XM_024650455.1"/>
</dbReference>
<proteinExistence type="predicted"/>
<name>A0A090LBW0_STRRB</name>
<dbReference type="AlphaFoldDB" id="A0A090LBW0"/>
<evidence type="ECO:0000313" key="4">
    <source>
        <dbReference type="WBParaSite" id="SRAE_1000328300.1"/>
    </source>
</evidence>
<reference evidence="2 3" key="1">
    <citation type="submission" date="2014-09" db="EMBL/GenBank/DDBJ databases">
        <authorList>
            <person name="Martin A.A."/>
        </authorList>
    </citation>
    <scope>NUCLEOTIDE SEQUENCE</scope>
    <source>
        <strain evidence="3">ED321</strain>
        <strain evidence="2">ED321 Heterogonic</strain>
    </source>
</reference>
<accession>A0A090LBW0</accession>
<feature type="chain" id="PRO_5015030675" evidence="1">
    <location>
        <begin position="22"/>
        <end position="383"/>
    </location>
</feature>
<dbReference type="STRING" id="34506.A0A090LBW0"/>
<dbReference type="Proteomes" id="UP000035682">
    <property type="component" value="Unplaced"/>
</dbReference>